<evidence type="ECO:0000256" key="1">
    <source>
        <dbReference type="ARBA" id="ARBA00004183"/>
    </source>
</evidence>
<evidence type="ECO:0000256" key="10">
    <source>
        <dbReference type="ARBA" id="ARBA00034654"/>
    </source>
</evidence>
<sequence length="369" mass="39399">MCPLSVSCSTAMMGGSLLFLCSFLVPVILAEATEQEKEKDPFNYDYQTLRIGGLTFAVVFFTLGILLILSRRCRCSFNTKARAPGDEEVQAENLIAPNATAAPEKAENCVCPPCSPLQCMCVQPRLLWLSISEPDRLEKGRWSRFFTAGEKLPPSPAPSHFLQQKVRGESNSDLLIQPTKCDGDSALKRQAQILLTGGTSPGPEARGECWRGGKTPEEASPSDAGGGPAGPLFIAPHSCSPVLSAARSELSQGTRAKPAGGAMGPVPFSPTDVAKNLPETEKAIFSYGPASHQPPSLSLGGVSPHLAAQIHAPPLPAPLIHSLFDYETIRHGGLIFAVAAFLIGLAILFSRRFRCGGKQQRRPGEVNEL</sequence>
<comment type="subcellular location">
    <subcellularLocation>
        <location evidence="2">Membrane</location>
        <topology evidence="2">Single-pass type I membrane protein</topology>
    </subcellularLocation>
    <subcellularLocation>
        <location evidence="1">Membrane</location>
        <topology evidence="1">Single-pass type III membrane protein</topology>
    </subcellularLocation>
</comment>
<comment type="similarity">
    <text evidence="3 12">Belongs to the FXYD family.</text>
</comment>
<feature type="signal peptide" evidence="12">
    <location>
        <begin position="1"/>
        <end position="30"/>
    </location>
</feature>
<dbReference type="RefSeq" id="XP_060550983.1">
    <property type="nucleotide sequence ID" value="XM_060695000.1"/>
</dbReference>
<dbReference type="Proteomes" id="UP001652622">
    <property type="component" value="Unplaced"/>
</dbReference>
<reference evidence="15" key="1">
    <citation type="submission" date="2025-08" db="UniProtKB">
        <authorList>
            <consortium name="RefSeq"/>
        </authorList>
    </citation>
    <scope>IDENTIFICATION</scope>
    <source>
        <tissue evidence="15">Blood</tissue>
    </source>
</reference>
<keyword evidence="6 12" id="KW-0732">Signal</keyword>
<dbReference type="GeneID" id="117670260"/>
<feature type="region of interest" description="Disordered" evidence="13">
    <location>
        <begin position="196"/>
        <end position="231"/>
    </location>
</feature>
<keyword evidence="4 12" id="KW-0813">Transport</keyword>
<evidence type="ECO:0000256" key="9">
    <source>
        <dbReference type="ARBA" id="ARBA00023136"/>
    </source>
</evidence>
<dbReference type="InterPro" id="IPR000272">
    <property type="entry name" value="Ion-transport_regulator_FXYD"/>
</dbReference>
<dbReference type="CDD" id="cd20324">
    <property type="entry name" value="FXYD6"/>
    <property type="match status" value="1"/>
</dbReference>
<organism evidence="14 15">
    <name type="scientific">Pantherophis guttatus</name>
    <name type="common">Corn snake</name>
    <name type="synonym">Elaphe guttata</name>
    <dbReference type="NCBI Taxonomy" id="94885"/>
    <lineage>
        <taxon>Eukaryota</taxon>
        <taxon>Metazoa</taxon>
        <taxon>Chordata</taxon>
        <taxon>Craniata</taxon>
        <taxon>Vertebrata</taxon>
        <taxon>Euteleostomi</taxon>
        <taxon>Lepidosauria</taxon>
        <taxon>Squamata</taxon>
        <taxon>Bifurcata</taxon>
        <taxon>Unidentata</taxon>
        <taxon>Episquamata</taxon>
        <taxon>Toxicofera</taxon>
        <taxon>Serpentes</taxon>
        <taxon>Colubroidea</taxon>
        <taxon>Colubridae</taxon>
        <taxon>Colubrinae</taxon>
        <taxon>Pantherophis</taxon>
    </lineage>
</organism>
<evidence type="ECO:0000256" key="8">
    <source>
        <dbReference type="ARBA" id="ARBA00023065"/>
    </source>
</evidence>
<proteinExistence type="inferred from homology"/>
<dbReference type="Pfam" id="PF02038">
    <property type="entry name" value="ATP1G1_PLM_MAT8"/>
    <property type="match status" value="2"/>
</dbReference>
<keyword evidence="5 12" id="KW-0812">Transmembrane</keyword>
<dbReference type="InterPro" id="IPR047282">
    <property type="entry name" value="ATNG"/>
</dbReference>
<feature type="region of interest" description="Disordered" evidence="13">
    <location>
        <begin position="244"/>
        <end position="266"/>
    </location>
</feature>
<name>A0ABM3ZRI1_PANGU</name>
<accession>A0ABM3ZRI1</accession>
<feature type="transmembrane region" description="Helical" evidence="12">
    <location>
        <begin position="48"/>
        <end position="69"/>
    </location>
</feature>
<comment type="subunit">
    <text evidence="11">Regulatory subunit of the sodium/potassium-transporting ATPase which is composed of a catalytic alpha subunit, an auxiliary non-catalytic beta subunit and an additional regulatory subunit.</text>
</comment>
<comment type="function">
    <text evidence="10">May be involved in forming the receptor site for cardiac glycoside binding or may modulate the transport function of the sodium ATPase.</text>
</comment>
<evidence type="ECO:0000256" key="3">
    <source>
        <dbReference type="ARBA" id="ARBA00005948"/>
    </source>
</evidence>
<keyword evidence="8 12" id="KW-0406">Ion transport</keyword>
<evidence type="ECO:0000313" key="14">
    <source>
        <dbReference type="Proteomes" id="UP001652622"/>
    </source>
</evidence>
<evidence type="ECO:0000256" key="2">
    <source>
        <dbReference type="ARBA" id="ARBA00004479"/>
    </source>
</evidence>
<protein>
    <recommendedName>
        <fullName evidence="12">FXYD domain-containing ion transport regulator</fullName>
    </recommendedName>
</protein>
<dbReference type="PANTHER" id="PTHR14132:SF15">
    <property type="entry name" value="FXYD DOMAIN-CONTAINING ION TRANSPORT REGULATOR 6-RELATED"/>
    <property type="match status" value="1"/>
</dbReference>
<dbReference type="PANTHER" id="PTHR14132">
    <property type="entry name" value="SODIUM/POTASSIUM-TRANSPORTING ATPASE SUBUNIT GAMMA"/>
    <property type="match status" value="1"/>
</dbReference>
<feature type="chain" id="PRO_5044974046" description="FXYD domain-containing ion transport regulator" evidence="12">
    <location>
        <begin position="31"/>
        <end position="369"/>
    </location>
</feature>
<evidence type="ECO:0000256" key="5">
    <source>
        <dbReference type="ARBA" id="ARBA00022692"/>
    </source>
</evidence>
<evidence type="ECO:0000256" key="12">
    <source>
        <dbReference type="RuleBase" id="RU364131"/>
    </source>
</evidence>
<dbReference type="Gene3D" id="1.20.5.780">
    <property type="entry name" value="Single helix bin"/>
    <property type="match status" value="2"/>
</dbReference>
<comment type="caution">
    <text evidence="12">Lacks conserved residue(s) required for the propagation of feature annotation.</text>
</comment>
<evidence type="ECO:0000256" key="4">
    <source>
        <dbReference type="ARBA" id="ARBA00022448"/>
    </source>
</evidence>
<evidence type="ECO:0000256" key="11">
    <source>
        <dbReference type="ARBA" id="ARBA00034793"/>
    </source>
</evidence>
<evidence type="ECO:0000256" key="7">
    <source>
        <dbReference type="ARBA" id="ARBA00022989"/>
    </source>
</evidence>
<evidence type="ECO:0000256" key="6">
    <source>
        <dbReference type="ARBA" id="ARBA00022729"/>
    </source>
</evidence>
<feature type="compositionally biased region" description="Basic and acidic residues" evidence="13">
    <location>
        <begin position="205"/>
        <end position="217"/>
    </location>
</feature>
<feature type="transmembrane region" description="Helical" evidence="12">
    <location>
        <begin position="332"/>
        <end position="350"/>
    </location>
</feature>
<keyword evidence="9 12" id="KW-0472">Membrane</keyword>
<keyword evidence="7 12" id="KW-1133">Transmembrane helix</keyword>
<evidence type="ECO:0000256" key="13">
    <source>
        <dbReference type="SAM" id="MobiDB-lite"/>
    </source>
</evidence>
<dbReference type="CDD" id="cd20318">
    <property type="entry name" value="FXYD2"/>
    <property type="match status" value="1"/>
</dbReference>
<evidence type="ECO:0000313" key="15">
    <source>
        <dbReference type="RefSeq" id="XP_060550983.1"/>
    </source>
</evidence>
<dbReference type="PROSITE" id="PS01310">
    <property type="entry name" value="FXYD"/>
    <property type="match status" value="1"/>
</dbReference>
<dbReference type="InterPro" id="IPR047297">
    <property type="entry name" value="FXYD_motif"/>
</dbReference>
<keyword evidence="14" id="KW-1185">Reference proteome</keyword>
<gene>
    <name evidence="15" type="primary">FXYD6</name>
</gene>